<gene>
    <name evidence="2" type="ORF">AA0117_g7129</name>
</gene>
<comment type="caution">
    <text evidence="2">The sequence shown here is derived from an EMBL/GenBank/DDBJ whole genome shotgun (WGS) entry which is preliminary data.</text>
</comment>
<feature type="region of interest" description="Disordered" evidence="1">
    <location>
        <begin position="1"/>
        <end position="89"/>
    </location>
</feature>
<reference evidence="3" key="1">
    <citation type="journal article" date="2019" name="bioRxiv">
        <title>Genomics, evolutionary history and diagnostics of the Alternaria alternata species group including apple and Asian pear pathotypes.</title>
        <authorList>
            <person name="Armitage A.D."/>
            <person name="Cockerton H.M."/>
            <person name="Sreenivasaprasad S."/>
            <person name="Woodhall J.W."/>
            <person name="Lane C.R."/>
            <person name="Harrison R.J."/>
            <person name="Clarkson J.P."/>
        </authorList>
    </citation>
    <scope>NUCLEOTIDE SEQUENCE [LARGE SCALE GENOMIC DNA]</scope>
    <source>
        <strain evidence="3">FERA 1177</strain>
    </source>
</reference>
<name>A0A4Q4NFB4_ALTAL</name>
<feature type="region of interest" description="Disordered" evidence="1">
    <location>
        <begin position="109"/>
        <end position="178"/>
    </location>
</feature>
<dbReference type="VEuPathDB" id="FungiDB:CC77DRAFT_1017840"/>
<evidence type="ECO:0000313" key="3">
    <source>
        <dbReference type="Proteomes" id="UP000291422"/>
    </source>
</evidence>
<feature type="compositionally biased region" description="Polar residues" evidence="1">
    <location>
        <begin position="54"/>
        <end position="80"/>
    </location>
</feature>
<organism evidence="2 3">
    <name type="scientific">Alternaria alternata</name>
    <name type="common">Alternaria rot fungus</name>
    <name type="synonym">Torula alternata</name>
    <dbReference type="NCBI Taxonomy" id="5599"/>
    <lineage>
        <taxon>Eukaryota</taxon>
        <taxon>Fungi</taxon>
        <taxon>Dikarya</taxon>
        <taxon>Ascomycota</taxon>
        <taxon>Pezizomycotina</taxon>
        <taxon>Dothideomycetes</taxon>
        <taxon>Pleosporomycetidae</taxon>
        <taxon>Pleosporales</taxon>
        <taxon>Pleosporineae</taxon>
        <taxon>Pleosporaceae</taxon>
        <taxon>Alternaria</taxon>
        <taxon>Alternaria sect. Alternaria</taxon>
        <taxon>Alternaria alternata complex</taxon>
    </lineage>
</organism>
<sequence>MSATTPQRPNMASQHTPSKTPSRRVLGDLTSKAINTPSTPKAYDPAEVARAQSPLKQVTTHTPTNPTGKENLMTPQTNSNSKKRGIEEVEGVESIESVKMLARACDESLSSTGTRLTTDAVQKHTVDDTSCPAPSRATNNCKENNPIGLADPGSPTERATPTPSPEPEPMQASQKSNQSFSDLLNYDLCASQKSEHGERVAMPAAAPAPAVAEGKRRSRAEQLRTRLKFGLYKIKTNQVTKRDADIIGPYEARASYSSDALNASRSTAMTSSGESLGAYRVPNITVSSPRRDQGPVFVQANLDPFHPISKLGPAPVQFAIPQGNMPASSRMIPGYVLSSSPPGPQLPHSVAPDQLSSPIRARSYYEPPSESRIRIGEHDADRINLREEDPHYRLQRLKQQQYSLARSVGGVKGDAAEGLLQLMQDSR</sequence>
<feature type="region of interest" description="Disordered" evidence="1">
    <location>
        <begin position="194"/>
        <end position="219"/>
    </location>
</feature>
<proteinExistence type="predicted"/>
<feature type="compositionally biased region" description="Low complexity" evidence="1">
    <location>
        <begin position="200"/>
        <end position="212"/>
    </location>
</feature>
<protein>
    <submittedName>
        <fullName evidence="2">Uncharacterized protein</fullName>
    </submittedName>
</protein>
<accession>A0A4Q4NFB4</accession>
<evidence type="ECO:0000313" key="2">
    <source>
        <dbReference type="EMBL" id="RYN74128.1"/>
    </source>
</evidence>
<dbReference type="EMBL" id="PDXD01000018">
    <property type="protein sequence ID" value="RYN74128.1"/>
    <property type="molecule type" value="Genomic_DNA"/>
</dbReference>
<evidence type="ECO:0000256" key="1">
    <source>
        <dbReference type="SAM" id="MobiDB-lite"/>
    </source>
</evidence>
<feature type="compositionally biased region" description="Polar residues" evidence="1">
    <location>
        <begin position="1"/>
        <end position="20"/>
    </location>
</feature>
<dbReference type="Proteomes" id="UP000291422">
    <property type="component" value="Unassembled WGS sequence"/>
</dbReference>
<feature type="compositionally biased region" description="Polar residues" evidence="1">
    <location>
        <begin position="109"/>
        <end position="120"/>
    </location>
</feature>
<dbReference type="AlphaFoldDB" id="A0A4Q4NFB4"/>